<feature type="region of interest" description="Disordered" evidence="1">
    <location>
        <begin position="43"/>
        <end position="131"/>
    </location>
</feature>
<protein>
    <recommendedName>
        <fullName evidence="4">Transposase</fullName>
    </recommendedName>
</protein>
<evidence type="ECO:0000256" key="1">
    <source>
        <dbReference type="SAM" id="MobiDB-lite"/>
    </source>
</evidence>
<name>A0ABP9I642_9ACTN</name>
<gene>
    <name evidence="2" type="ORF">GCM10023257_31360</name>
</gene>
<evidence type="ECO:0000313" key="2">
    <source>
        <dbReference type="EMBL" id="GAA4988986.1"/>
    </source>
</evidence>
<comment type="caution">
    <text evidence="2">The sequence shown here is derived from an EMBL/GenBank/DDBJ whole genome shotgun (WGS) entry which is preliminary data.</text>
</comment>
<keyword evidence="3" id="KW-1185">Reference proteome</keyword>
<dbReference type="Proteomes" id="UP001500610">
    <property type="component" value="Unassembled WGS sequence"/>
</dbReference>
<proteinExistence type="predicted"/>
<sequence>MYRYCAFQSSEEFSALDTSCMAISFFAGSSRPVARADRAAAREGVSRGTVARDAHAMASTVRREGPAGRAGSGKGCLTGSPGVREWGDGSAGTDRKVSYQKLGVPGTRRARDRYGTQGGPSPVRAPAAPPR</sequence>
<feature type="compositionally biased region" description="Basic and acidic residues" evidence="1">
    <location>
        <begin position="43"/>
        <end position="66"/>
    </location>
</feature>
<dbReference type="EMBL" id="BAABIV010000013">
    <property type="protein sequence ID" value="GAA4988986.1"/>
    <property type="molecule type" value="Genomic_DNA"/>
</dbReference>
<evidence type="ECO:0000313" key="3">
    <source>
        <dbReference type="Proteomes" id="UP001500610"/>
    </source>
</evidence>
<evidence type="ECO:0008006" key="4">
    <source>
        <dbReference type="Google" id="ProtNLM"/>
    </source>
</evidence>
<reference evidence="3" key="1">
    <citation type="journal article" date="2019" name="Int. J. Syst. Evol. Microbiol.">
        <title>The Global Catalogue of Microorganisms (GCM) 10K type strain sequencing project: providing services to taxonomists for standard genome sequencing and annotation.</title>
        <authorList>
            <consortium name="The Broad Institute Genomics Platform"/>
            <consortium name="The Broad Institute Genome Sequencing Center for Infectious Disease"/>
            <person name="Wu L."/>
            <person name="Ma J."/>
        </authorList>
    </citation>
    <scope>NUCLEOTIDE SEQUENCE [LARGE SCALE GENOMIC DNA]</scope>
    <source>
        <strain evidence="3">JCM 17657</strain>
    </source>
</reference>
<accession>A0ABP9I642</accession>
<organism evidence="2 3">
    <name type="scientific">Streptomyces hyderabadensis</name>
    <dbReference type="NCBI Taxonomy" id="598549"/>
    <lineage>
        <taxon>Bacteria</taxon>
        <taxon>Bacillati</taxon>
        <taxon>Actinomycetota</taxon>
        <taxon>Actinomycetes</taxon>
        <taxon>Kitasatosporales</taxon>
        <taxon>Streptomycetaceae</taxon>
        <taxon>Streptomyces</taxon>
    </lineage>
</organism>